<dbReference type="EMBL" id="BSEC01000001">
    <property type="protein sequence ID" value="GLI93180.1"/>
    <property type="molecule type" value="Genomic_DNA"/>
</dbReference>
<dbReference type="Proteomes" id="UP001144323">
    <property type="component" value="Unassembled WGS sequence"/>
</dbReference>
<dbReference type="AlphaFoldDB" id="A0A9W6GUM9"/>
<dbReference type="InterPro" id="IPR029063">
    <property type="entry name" value="SAM-dependent_MTases_sf"/>
</dbReference>
<dbReference type="Gene3D" id="3.40.50.150">
    <property type="entry name" value="Vaccinia Virus protein VP39"/>
    <property type="match status" value="1"/>
</dbReference>
<dbReference type="PANTHER" id="PTHR11579:SF18">
    <property type="entry name" value="PROTEIN-L-ISOASPARTATE O-METHYLTRANSFERASE"/>
    <property type="match status" value="1"/>
</dbReference>
<dbReference type="GO" id="GO:0004719">
    <property type="term" value="F:protein-L-isoaspartate (D-aspartate) O-methyltransferase activity"/>
    <property type="evidence" value="ECO:0007669"/>
    <property type="project" value="InterPro"/>
</dbReference>
<evidence type="ECO:0000256" key="1">
    <source>
        <dbReference type="ARBA" id="ARBA00005369"/>
    </source>
</evidence>
<dbReference type="PANTHER" id="PTHR11579">
    <property type="entry name" value="PROTEIN-L-ISOASPARTATE O-METHYLTRANSFERASE"/>
    <property type="match status" value="1"/>
</dbReference>
<evidence type="ECO:0000313" key="5">
    <source>
        <dbReference type="Proteomes" id="UP001144323"/>
    </source>
</evidence>
<dbReference type="InterPro" id="IPR000682">
    <property type="entry name" value="PCMT"/>
</dbReference>
<dbReference type="SUPFAM" id="SSF53335">
    <property type="entry name" value="S-adenosyl-L-methionine-dependent methyltransferases"/>
    <property type="match status" value="1"/>
</dbReference>
<evidence type="ECO:0000256" key="3">
    <source>
        <dbReference type="ARBA" id="ARBA00030757"/>
    </source>
</evidence>
<gene>
    <name evidence="4" type="primary">pcm_2</name>
    <name evidence="4" type="ORF">LMG27198_21720</name>
</gene>
<evidence type="ECO:0000256" key="2">
    <source>
        <dbReference type="ARBA" id="ARBA00013346"/>
    </source>
</evidence>
<proteinExistence type="inferred from homology"/>
<name>A0A9W6GUM9_9HYPH</name>
<organism evidence="4 5">
    <name type="scientific">Methylocystis echinoides</name>
    <dbReference type="NCBI Taxonomy" id="29468"/>
    <lineage>
        <taxon>Bacteria</taxon>
        <taxon>Pseudomonadati</taxon>
        <taxon>Pseudomonadota</taxon>
        <taxon>Alphaproteobacteria</taxon>
        <taxon>Hyphomicrobiales</taxon>
        <taxon>Methylocystaceae</taxon>
        <taxon>Methylocystis</taxon>
    </lineage>
</organism>
<protein>
    <recommendedName>
        <fullName evidence="2">Protein-L-isoaspartate O-methyltransferase</fullName>
    </recommendedName>
    <alternativeName>
        <fullName evidence="3">Protein L-isoaspartyl methyltransferase</fullName>
    </alternativeName>
</protein>
<accession>A0A9W6GUM9</accession>
<dbReference type="Pfam" id="PF01135">
    <property type="entry name" value="PCMT"/>
    <property type="match status" value="1"/>
</dbReference>
<dbReference type="CDD" id="cd02440">
    <property type="entry name" value="AdoMet_MTases"/>
    <property type="match status" value="1"/>
</dbReference>
<sequence length="233" mass="24646">MATVRQYAEQGQSAAELRRTMVERQLRPFDLTDVPLLERFLNIPREVFLPASQETLAYSDLAVTVRGAGGHRRTLLPPLVLARMLQGGLPRPGEKALAIGGAGYSAAILSALVGEVVALESDPELAARARDGLAALGAQNARVEVAPMGQGCPVHAPYDVIYVEGAVETGLDTLFAQLTPNGRLVAIVTPEPGAGWQVVRFERQAGQAAGRISLLSAGAPILEGFARAPSFIF</sequence>
<evidence type="ECO:0000313" key="4">
    <source>
        <dbReference type="EMBL" id="GLI93180.1"/>
    </source>
</evidence>
<comment type="similarity">
    <text evidence="1">Belongs to the methyltransferase superfamily. L-isoaspartyl/D-aspartyl protein methyltransferase family.</text>
</comment>
<dbReference type="GO" id="GO:0005737">
    <property type="term" value="C:cytoplasm"/>
    <property type="evidence" value="ECO:0007669"/>
    <property type="project" value="TreeGrafter"/>
</dbReference>
<comment type="caution">
    <text evidence="4">The sequence shown here is derived from an EMBL/GenBank/DDBJ whole genome shotgun (WGS) entry which is preliminary data.</text>
</comment>
<keyword evidence="5" id="KW-1185">Reference proteome</keyword>
<reference evidence="4" key="1">
    <citation type="journal article" date="2023" name="Int. J. Syst. Evol. Microbiol.">
        <title>Methylocystis iwaonis sp. nov., a type II methane-oxidizing bacterium from surface soil of a rice paddy field in Japan, and emended description of the genus Methylocystis (ex Whittenbury et al. 1970) Bowman et al. 1993.</title>
        <authorList>
            <person name="Kaise H."/>
            <person name="Sawadogo J.B."/>
            <person name="Alam M.S."/>
            <person name="Ueno C."/>
            <person name="Dianou D."/>
            <person name="Shinjo R."/>
            <person name="Asakawa S."/>
        </authorList>
    </citation>
    <scope>NUCLEOTIDE SEQUENCE</scope>
    <source>
        <strain evidence="4">LMG27198</strain>
    </source>
</reference>